<feature type="compositionally biased region" description="Basic residues" evidence="1">
    <location>
        <begin position="243"/>
        <end position="254"/>
    </location>
</feature>
<dbReference type="EMBL" id="LR862132">
    <property type="protein sequence ID" value="CAD1837387.1"/>
    <property type="molecule type" value="Genomic_DNA"/>
</dbReference>
<accession>A0A6V7Q3A3</accession>
<evidence type="ECO:0000256" key="1">
    <source>
        <dbReference type="SAM" id="MobiDB-lite"/>
    </source>
</evidence>
<feature type="region of interest" description="Disordered" evidence="1">
    <location>
        <begin position="174"/>
        <end position="254"/>
    </location>
</feature>
<dbReference type="InterPro" id="IPR006734">
    <property type="entry name" value="PLATZ"/>
</dbReference>
<organism evidence="2">
    <name type="scientific">Ananas comosus var. bracteatus</name>
    <name type="common">red pineapple</name>
    <dbReference type="NCBI Taxonomy" id="296719"/>
    <lineage>
        <taxon>Eukaryota</taxon>
        <taxon>Viridiplantae</taxon>
        <taxon>Streptophyta</taxon>
        <taxon>Embryophyta</taxon>
        <taxon>Tracheophyta</taxon>
        <taxon>Spermatophyta</taxon>
        <taxon>Magnoliopsida</taxon>
        <taxon>Liliopsida</taxon>
        <taxon>Poales</taxon>
        <taxon>Bromeliaceae</taxon>
        <taxon>Bromelioideae</taxon>
        <taxon>Ananas</taxon>
    </lineage>
</organism>
<protein>
    <submittedName>
        <fullName evidence="2">Uncharacterized protein</fullName>
    </submittedName>
</protein>
<feature type="compositionally biased region" description="Low complexity" evidence="1">
    <location>
        <begin position="219"/>
        <end position="231"/>
    </location>
</feature>
<reference evidence="2" key="1">
    <citation type="submission" date="2020-07" db="EMBL/GenBank/DDBJ databases">
        <authorList>
            <person name="Lin J."/>
        </authorList>
    </citation>
    <scope>NUCLEOTIDE SEQUENCE</scope>
</reference>
<dbReference type="Pfam" id="PF04640">
    <property type="entry name" value="PLATZ"/>
    <property type="match status" value="1"/>
</dbReference>
<feature type="compositionally biased region" description="Basic and acidic residues" evidence="1">
    <location>
        <begin position="187"/>
        <end position="199"/>
    </location>
</feature>
<gene>
    <name evidence="2" type="ORF">CB5_LOCUS20598</name>
</gene>
<dbReference type="PANTHER" id="PTHR31065">
    <property type="entry name" value="PLATZ TRANSCRIPTION FACTOR FAMILY PROTEIN"/>
    <property type="match status" value="1"/>
</dbReference>
<proteinExistence type="predicted"/>
<sequence>MVGYVIHYKNNNNNNNNNNSSSSSSDGIDDGIGDIIMVKGKGKDGGKKMMRRRAGAGWEAEWAERLVRGRYFGECGAHGGCGRGRRTCSASTAGAGCAATARATGGHSLLQIRKYVYRDPYTVNGAKVVHLNPRDKSTPSKPNSGGPACRICRQSVCSDLSRYCSVACKLSEEASEEEESGQSDDNAAERSEPSIHDPTSELDETGTDKEADSSLVYSQNQQQQQQEQQQQPYDSGEENQGSRKQRRKGVPGGP</sequence>
<dbReference type="AlphaFoldDB" id="A0A6V7Q3A3"/>
<evidence type="ECO:0000313" key="2">
    <source>
        <dbReference type="EMBL" id="CAD1837387.1"/>
    </source>
</evidence>
<dbReference type="PANTHER" id="PTHR31065:SF90">
    <property type="entry name" value="(WILD MALAYSIAN BANANA) HYPOTHETICAL PROTEIN"/>
    <property type="match status" value="1"/>
</dbReference>
<name>A0A6V7Q3A3_ANACO</name>